<dbReference type="InterPro" id="IPR036388">
    <property type="entry name" value="WH-like_DNA-bd_sf"/>
</dbReference>
<dbReference type="RefSeq" id="WP_103944502.1">
    <property type="nucleotide sequence ID" value="NZ_FNVO01000035.1"/>
</dbReference>
<evidence type="ECO:0000259" key="1">
    <source>
        <dbReference type="PROSITE" id="PS50995"/>
    </source>
</evidence>
<dbReference type="SUPFAM" id="SSF46785">
    <property type="entry name" value="Winged helix' DNA-binding domain"/>
    <property type="match status" value="1"/>
</dbReference>
<dbReference type="InterPro" id="IPR000835">
    <property type="entry name" value="HTH_MarR-typ"/>
</dbReference>
<dbReference type="SMART" id="SM00347">
    <property type="entry name" value="HTH_MARR"/>
    <property type="match status" value="1"/>
</dbReference>
<name>A0A1H6E721_9ACTN</name>
<dbReference type="OrthoDB" id="7774677at2"/>
<dbReference type="GO" id="GO:0003677">
    <property type="term" value="F:DNA binding"/>
    <property type="evidence" value="ECO:0007669"/>
    <property type="project" value="UniProtKB-KW"/>
</dbReference>
<dbReference type="InterPro" id="IPR036390">
    <property type="entry name" value="WH_DNA-bd_sf"/>
</dbReference>
<organism evidence="2 3">
    <name type="scientific">Thermomonospora echinospora</name>
    <dbReference type="NCBI Taxonomy" id="1992"/>
    <lineage>
        <taxon>Bacteria</taxon>
        <taxon>Bacillati</taxon>
        <taxon>Actinomycetota</taxon>
        <taxon>Actinomycetes</taxon>
        <taxon>Streptosporangiales</taxon>
        <taxon>Thermomonosporaceae</taxon>
        <taxon>Thermomonospora</taxon>
    </lineage>
</organism>
<dbReference type="PANTHER" id="PTHR33164">
    <property type="entry name" value="TRANSCRIPTIONAL REGULATOR, MARR FAMILY"/>
    <property type="match status" value="1"/>
</dbReference>
<dbReference type="AlphaFoldDB" id="A0A1H6E721"/>
<dbReference type="GO" id="GO:0006950">
    <property type="term" value="P:response to stress"/>
    <property type="evidence" value="ECO:0007669"/>
    <property type="project" value="TreeGrafter"/>
</dbReference>
<gene>
    <name evidence="2" type="ORF">SAMN04489712_13518</name>
</gene>
<evidence type="ECO:0000313" key="3">
    <source>
        <dbReference type="Proteomes" id="UP000236723"/>
    </source>
</evidence>
<sequence>MTEQAGGTHSRGDEDLRLVLDSFGLILGRWTAVGMQDLILARARVDVDPAMMTILLELDRVGGTARPSHLAQHAHTSKSNVSKVLARLLADGLVDRVTEPDDLRAISITLTPAGRWAADRINETSVAMLTEMMGNWPQNEIHQFAGLLNRFAQSLRSSFLLNDPG</sequence>
<dbReference type="Gene3D" id="1.10.10.10">
    <property type="entry name" value="Winged helix-like DNA-binding domain superfamily/Winged helix DNA-binding domain"/>
    <property type="match status" value="1"/>
</dbReference>
<dbReference type="Pfam" id="PF12802">
    <property type="entry name" value="MarR_2"/>
    <property type="match status" value="1"/>
</dbReference>
<protein>
    <submittedName>
        <fullName evidence="2">DNA-binding transcriptional regulator, MarR family</fullName>
    </submittedName>
</protein>
<dbReference type="GO" id="GO:0003700">
    <property type="term" value="F:DNA-binding transcription factor activity"/>
    <property type="evidence" value="ECO:0007669"/>
    <property type="project" value="InterPro"/>
</dbReference>
<accession>A0A1H6E721</accession>
<reference evidence="3" key="1">
    <citation type="submission" date="2016-10" db="EMBL/GenBank/DDBJ databases">
        <authorList>
            <person name="Varghese N."/>
            <person name="Submissions S."/>
        </authorList>
    </citation>
    <scope>NUCLEOTIDE SEQUENCE [LARGE SCALE GENOMIC DNA]</scope>
    <source>
        <strain evidence="3">DSM 43163</strain>
    </source>
</reference>
<feature type="domain" description="HTH marR-type" evidence="1">
    <location>
        <begin position="13"/>
        <end position="153"/>
    </location>
</feature>
<dbReference type="PROSITE" id="PS50995">
    <property type="entry name" value="HTH_MARR_2"/>
    <property type="match status" value="1"/>
</dbReference>
<dbReference type="PRINTS" id="PR00598">
    <property type="entry name" value="HTHMARR"/>
</dbReference>
<dbReference type="PANTHER" id="PTHR33164:SF57">
    <property type="entry name" value="MARR-FAMILY TRANSCRIPTIONAL REGULATOR"/>
    <property type="match status" value="1"/>
</dbReference>
<evidence type="ECO:0000313" key="2">
    <source>
        <dbReference type="EMBL" id="SEG92746.1"/>
    </source>
</evidence>
<dbReference type="Proteomes" id="UP000236723">
    <property type="component" value="Unassembled WGS sequence"/>
</dbReference>
<dbReference type="InterPro" id="IPR039422">
    <property type="entry name" value="MarR/SlyA-like"/>
</dbReference>
<keyword evidence="2" id="KW-0238">DNA-binding</keyword>
<proteinExistence type="predicted"/>
<dbReference type="EMBL" id="FNVO01000035">
    <property type="protein sequence ID" value="SEG92746.1"/>
    <property type="molecule type" value="Genomic_DNA"/>
</dbReference>
<keyword evidence="3" id="KW-1185">Reference proteome</keyword>